<evidence type="ECO:0000313" key="3">
    <source>
        <dbReference type="Proteomes" id="UP001500466"/>
    </source>
</evidence>
<dbReference type="EMBL" id="BAABHS010000054">
    <property type="protein sequence ID" value="GAA4994836.1"/>
    <property type="molecule type" value="Genomic_DNA"/>
</dbReference>
<dbReference type="Proteomes" id="UP001500466">
    <property type="component" value="Unassembled WGS sequence"/>
</dbReference>
<evidence type="ECO:0000313" key="2">
    <source>
        <dbReference type="EMBL" id="GAA4994836.1"/>
    </source>
</evidence>
<name>A0ABP9IDS4_9ACTN</name>
<gene>
    <name evidence="2" type="ORF">GCM10023205_79700</name>
</gene>
<organism evidence="2 3">
    <name type="scientific">Yinghuangia aomiensis</name>
    <dbReference type="NCBI Taxonomy" id="676205"/>
    <lineage>
        <taxon>Bacteria</taxon>
        <taxon>Bacillati</taxon>
        <taxon>Actinomycetota</taxon>
        <taxon>Actinomycetes</taxon>
        <taxon>Kitasatosporales</taxon>
        <taxon>Streptomycetaceae</taxon>
        <taxon>Yinghuangia</taxon>
    </lineage>
</organism>
<dbReference type="Pfam" id="PF14534">
    <property type="entry name" value="DUF4440"/>
    <property type="match status" value="1"/>
</dbReference>
<reference evidence="3" key="1">
    <citation type="journal article" date="2019" name="Int. J. Syst. Evol. Microbiol.">
        <title>The Global Catalogue of Microorganisms (GCM) 10K type strain sequencing project: providing services to taxonomists for standard genome sequencing and annotation.</title>
        <authorList>
            <consortium name="The Broad Institute Genomics Platform"/>
            <consortium name="The Broad Institute Genome Sequencing Center for Infectious Disease"/>
            <person name="Wu L."/>
            <person name="Ma J."/>
        </authorList>
    </citation>
    <scope>NUCLEOTIDE SEQUENCE [LARGE SCALE GENOMIC DNA]</scope>
    <source>
        <strain evidence="3">JCM 17986</strain>
    </source>
</reference>
<accession>A0ABP9IDS4</accession>
<protein>
    <submittedName>
        <fullName evidence="2">Nuclear transport factor 2 family protein</fullName>
    </submittedName>
</protein>
<dbReference type="InterPro" id="IPR027843">
    <property type="entry name" value="DUF4440"/>
</dbReference>
<sequence length="125" mass="14285">MTDATLAFAKDFFDAVADGDIDSVRRYYRDDVKVWHNWDEVEQTKDENLATLASIPQRYDTFAYAEVRCTALPDGGFLRQHVIQASRGGRHARVPAVLRVYVEAEQVYRIEEYFDYGQLTSALAG</sequence>
<dbReference type="InterPro" id="IPR032710">
    <property type="entry name" value="NTF2-like_dom_sf"/>
</dbReference>
<evidence type="ECO:0000259" key="1">
    <source>
        <dbReference type="Pfam" id="PF14534"/>
    </source>
</evidence>
<proteinExistence type="predicted"/>
<dbReference type="SUPFAM" id="SSF54427">
    <property type="entry name" value="NTF2-like"/>
    <property type="match status" value="1"/>
</dbReference>
<dbReference type="RefSeq" id="WP_345680773.1">
    <property type="nucleotide sequence ID" value="NZ_BAABHS010000054.1"/>
</dbReference>
<keyword evidence="3" id="KW-1185">Reference proteome</keyword>
<feature type="domain" description="DUF4440" evidence="1">
    <location>
        <begin position="9"/>
        <end position="105"/>
    </location>
</feature>
<dbReference type="Gene3D" id="3.10.450.50">
    <property type="match status" value="1"/>
</dbReference>
<comment type="caution">
    <text evidence="2">The sequence shown here is derived from an EMBL/GenBank/DDBJ whole genome shotgun (WGS) entry which is preliminary data.</text>
</comment>